<evidence type="ECO:0000256" key="5">
    <source>
        <dbReference type="PIRSR" id="PIRSR005700-1"/>
    </source>
</evidence>
<dbReference type="PANTHER" id="PTHR10363:SF2">
    <property type="entry name" value="BLEOMYCIN HYDROLASE"/>
    <property type="match status" value="1"/>
</dbReference>
<feature type="active site" evidence="5">
    <location>
        <position position="383"/>
    </location>
</feature>
<name>A0A168RIL7_9BACT</name>
<proteinExistence type="inferred from homology"/>
<evidence type="ECO:0000256" key="2">
    <source>
        <dbReference type="ARBA" id="ARBA00022801"/>
    </source>
</evidence>
<dbReference type="Proteomes" id="UP000076983">
    <property type="component" value="Unassembled WGS sequence"/>
</dbReference>
<dbReference type="GO" id="GO:0006508">
    <property type="term" value="P:proteolysis"/>
    <property type="evidence" value="ECO:0007669"/>
    <property type="project" value="UniProtKB-KW"/>
</dbReference>
<reference evidence="6 7" key="1">
    <citation type="submission" date="2016-03" db="EMBL/GenBank/DDBJ databases">
        <title>Genome sequence of Mycoplasma gallinarum strain Mgn_IPT.</title>
        <authorList>
            <person name="Yacoub E."/>
            <person name="Sirand-Pugnet P."/>
            <person name="Barre A."/>
            <person name="Maurier F."/>
            <person name="Blanchard A."/>
            <person name="Ben Abdelmoumen B.M."/>
        </authorList>
    </citation>
    <scope>NUCLEOTIDE SEQUENCE [LARGE SCALE GENOMIC DNA]</scope>
    <source>
        <strain evidence="6 7">Mgn_IPT</strain>
    </source>
</reference>
<dbReference type="InterPro" id="IPR004134">
    <property type="entry name" value="Peptidase_C1B"/>
</dbReference>
<keyword evidence="3 4" id="KW-0788">Thiol protease</keyword>
<keyword evidence="4 6" id="KW-0031">Aminopeptidase</keyword>
<evidence type="ECO:0000256" key="4">
    <source>
        <dbReference type="PIRNR" id="PIRNR005700"/>
    </source>
</evidence>
<evidence type="ECO:0000313" key="6">
    <source>
        <dbReference type="EMBL" id="OAB49020.1"/>
    </source>
</evidence>
<dbReference type="GO" id="GO:0043418">
    <property type="term" value="P:homocysteine catabolic process"/>
    <property type="evidence" value="ECO:0007669"/>
    <property type="project" value="TreeGrafter"/>
</dbReference>
<dbReference type="PANTHER" id="PTHR10363">
    <property type="entry name" value="BLEOMYCIN HYDROLASE"/>
    <property type="match status" value="1"/>
</dbReference>
<dbReference type="CDD" id="cd00585">
    <property type="entry name" value="Peptidase_C1B"/>
    <property type="match status" value="1"/>
</dbReference>
<feature type="active site" evidence="5">
    <location>
        <position position="361"/>
    </location>
</feature>
<dbReference type="Pfam" id="PF03051">
    <property type="entry name" value="Peptidase_C1_2"/>
    <property type="match status" value="1"/>
</dbReference>
<gene>
    <name evidence="6" type="ORF">MGALLINA_02410</name>
</gene>
<dbReference type="PATRIC" id="fig|29557.3.peg.227"/>
<evidence type="ECO:0000256" key="1">
    <source>
        <dbReference type="ARBA" id="ARBA00022670"/>
    </source>
</evidence>
<dbReference type="RefSeq" id="WP_063626041.1">
    <property type="nucleotide sequence ID" value="NZ_LVLH01000027.1"/>
</dbReference>
<dbReference type="Gene3D" id="3.90.70.10">
    <property type="entry name" value="Cysteine proteinases"/>
    <property type="match status" value="1"/>
</dbReference>
<dbReference type="AlphaFoldDB" id="A0A168RIL7"/>
<accession>A0A168RIL7</accession>
<keyword evidence="7" id="KW-1185">Reference proteome</keyword>
<dbReference type="STRING" id="29557.MGALLINA_02410"/>
<dbReference type="GO" id="GO:0005737">
    <property type="term" value="C:cytoplasm"/>
    <property type="evidence" value="ECO:0007669"/>
    <property type="project" value="TreeGrafter"/>
</dbReference>
<dbReference type="PROSITE" id="PS00139">
    <property type="entry name" value="THIOL_PROTEASE_CYS"/>
    <property type="match status" value="1"/>
</dbReference>
<dbReference type="SUPFAM" id="SSF54001">
    <property type="entry name" value="Cysteine proteinases"/>
    <property type="match status" value="1"/>
</dbReference>
<keyword evidence="2 4" id="KW-0378">Hydrolase</keyword>
<feature type="active site" evidence="5">
    <location>
        <position position="68"/>
    </location>
</feature>
<dbReference type="EMBL" id="LVLH01000027">
    <property type="protein sequence ID" value="OAB49020.1"/>
    <property type="molecule type" value="Genomic_DNA"/>
</dbReference>
<keyword evidence="1 4" id="KW-0645">Protease</keyword>
<dbReference type="InterPro" id="IPR000169">
    <property type="entry name" value="Pept_cys_AS"/>
</dbReference>
<dbReference type="PIRSF" id="PIRSF005700">
    <property type="entry name" value="PepC"/>
    <property type="match status" value="1"/>
</dbReference>
<dbReference type="GO" id="GO:0070005">
    <property type="term" value="F:cysteine-type aminopeptidase activity"/>
    <property type="evidence" value="ECO:0007669"/>
    <property type="project" value="InterPro"/>
</dbReference>
<organism evidence="6 7">
    <name type="scientific">Mycoplasmopsis gallinarum</name>
    <dbReference type="NCBI Taxonomy" id="29557"/>
    <lineage>
        <taxon>Bacteria</taxon>
        <taxon>Bacillati</taxon>
        <taxon>Mycoplasmatota</taxon>
        <taxon>Mycoplasmoidales</taxon>
        <taxon>Metamycoplasmataceae</taxon>
        <taxon>Mycoplasmopsis</taxon>
    </lineage>
</organism>
<sequence length="438" mass="51183">MKISTEMIKKFYQKYQNNNQNKIIESAITKNGIKNATFNNDMLRKHNFEFSLESKKVGMTNQKNSGRCWIFSALNILKVQVAEKLNIDNFELSQNYLLFWDKMEKANNLFENIIANPNLDFDDRLFQMLVESSLSDGGFWEWAQGLIKKYGIVPKQTMPETFNSENTTVYNDVIMVHIVSTIKKLKKLVLENKMTQAEEFKQLALDRLFEINAKVFGLPPQNFTLEYRDKDKKFHLIENLDPLTFLNKYTDNQFINYVNLLDDPRNKYPKNRLLVSKYFKSVIEEKTLSSINTNIQEIKQAIIKSLENNEPVWFDCDVSKFSDVQTGIMDTNLYLIDQTLRPFNDLSKADRLNYRITSPTHAMTLVGVDLDISGKPIKWEIENSWGDQKGNKGYFSMSDEWFDEYVFAAIVNPKYVNPDVLEALKQEPIFIEPWDILS</sequence>
<evidence type="ECO:0000256" key="3">
    <source>
        <dbReference type="ARBA" id="ARBA00022807"/>
    </source>
</evidence>
<dbReference type="GO" id="GO:0009636">
    <property type="term" value="P:response to toxic substance"/>
    <property type="evidence" value="ECO:0007669"/>
    <property type="project" value="TreeGrafter"/>
</dbReference>
<evidence type="ECO:0000313" key="7">
    <source>
        <dbReference type="Proteomes" id="UP000076983"/>
    </source>
</evidence>
<comment type="caution">
    <text evidence="6">The sequence shown here is derived from an EMBL/GenBank/DDBJ whole genome shotgun (WGS) entry which is preliminary data.</text>
</comment>
<protein>
    <recommendedName>
        <fullName evidence="4">Aminopeptidase</fullName>
    </recommendedName>
</protein>
<comment type="similarity">
    <text evidence="4">Belongs to the peptidase C1 family.</text>
</comment>
<dbReference type="InterPro" id="IPR038765">
    <property type="entry name" value="Papain-like_cys_pep_sf"/>
</dbReference>